<evidence type="ECO:0008006" key="5">
    <source>
        <dbReference type="Google" id="ProtNLM"/>
    </source>
</evidence>
<feature type="compositionally biased region" description="Low complexity" evidence="1">
    <location>
        <begin position="209"/>
        <end position="219"/>
    </location>
</feature>
<feature type="region of interest" description="Disordered" evidence="1">
    <location>
        <begin position="156"/>
        <end position="234"/>
    </location>
</feature>
<dbReference type="PROSITE" id="PS51257">
    <property type="entry name" value="PROKAR_LIPOPROTEIN"/>
    <property type="match status" value="1"/>
</dbReference>
<feature type="signal peptide" evidence="2">
    <location>
        <begin position="1"/>
        <end position="21"/>
    </location>
</feature>
<feature type="compositionally biased region" description="Low complexity" evidence="1">
    <location>
        <begin position="156"/>
        <end position="175"/>
    </location>
</feature>
<protein>
    <recommendedName>
        <fullName evidence="5">Lipoprotein</fullName>
    </recommendedName>
</protein>
<comment type="caution">
    <text evidence="3">The sequence shown here is derived from an EMBL/GenBank/DDBJ whole genome shotgun (WGS) entry which is preliminary data.</text>
</comment>
<evidence type="ECO:0000313" key="3">
    <source>
        <dbReference type="EMBL" id="MBM6941190.1"/>
    </source>
</evidence>
<organism evidence="3 4">
    <name type="scientific">Limosilactobacillus coleohominis</name>
    <dbReference type="NCBI Taxonomy" id="181675"/>
    <lineage>
        <taxon>Bacteria</taxon>
        <taxon>Bacillati</taxon>
        <taxon>Bacillota</taxon>
        <taxon>Bacilli</taxon>
        <taxon>Lactobacillales</taxon>
        <taxon>Lactobacillaceae</taxon>
        <taxon>Limosilactobacillus</taxon>
    </lineage>
</organism>
<feature type="region of interest" description="Disordered" evidence="1">
    <location>
        <begin position="21"/>
        <end position="46"/>
    </location>
</feature>
<keyword evidence="2" id="KW-0732">Signal</keyword>
<evidence type="ECO:0000256" key="1">
    <source>
        <dbReference type="SAM" id="MobiDB-lite"/>
    </source>
</evidence>
<keyword evidence="4" id="KW-1185">Reference proteome</keyword>
<feature type="chain" id="PRO_5047211395" description="Lipoprotein" evidence="2">
    <location>
        <begin position="22"/>
        <end position="234"/>
    </location>
</feature>
<dbReference type="RefSeq" id="WP_204785428.1">
    <property type="nucleotide sequence ID" value="NZ_JACJKU010000077.1"/>
</dbReference>
<feature type="compositionally biased region" description="Polar residues" evidence="1">
    <location>
        <begin position="196"/>
        <end position="205"/>
    </location>
</feature>
<evidence type="ECO:0000256" key="2">
    <source>
        <dbReference type="SAM" id="SignalP"/>
    </source>
</evidence>
<dbReference type="EMBL" id="JACJKU010000077">
    <property type="protein sequence ID" value="MBM6941190.1"/>
    <property type="molecule type" value="Genomic_DNA"/>
</dbReference>
<proteinExistence type="predicted"/>
<dbReference type="Proteomes" id="UP000785625">
    <property type="component" value="Unassembled WGS sequence"/>
</dbReference>
<accession>A0ABS2GY21</accession>
<evidence type="ECO:0000313" key="4">
    <source>
        <dbReference type="Proteomes" id="UP000785625"/>
    </source>
</evidence>
<sequence length="234" mass="25573">MKKILTMSFILLAGLSLTACGSNSSQDKENSSLKAENASLKAGSRPDINKFNDQEYALAAYLKLQGQNAKDLRDNINNMHWSRKDNTYSIDFGAHSTTMTVNKDNVEVTYDDVEGDHMGSGNGHKTYSKAKLFKIIEEQRNGIDDILKSYQSNLQNQNTTQSTQTSNTNTQSTKNDNARTQSQSAGLNKGSHDATGHSTNELSQRSNTEEASSSVSSATIPANNETTQQDYGGQ</sequence>
<name>A0ABS2GY21_9LACO</name>
<reference evidence="3 4" key="1">
    <citation type="journal article" date="2021" name="Sci. Rep.">
        <title>The distribution of antibiotic resistance genes in chicken gut microbiota commensals.</title>
        <authorList>
            <person name="Juricova H."/>
            <person name="Matiasovicova J."/>
            <person name="Kubasova T."/>
            <person name="Cejkova D."/>
            <person name="Rychlik I."/>
        </authorList>
    </citation>
    <scope>NUCLEOTIDE SEQUENCE [LARGE SCALE GENOMIC DNA]</scope>
    <source>
        <strain evidence="3 4">An574</strain>
    </source>
</reference>
<gene>
    <name evidence="3" type="ORF">H5975_06880</name>
</gene>
<feature type="compositionally biased region" description="Polar residues" evidence="1">
    <location>
        <begin position="220"/>
        <end position="234"/>
    </location>
</feature>